<accession>A0A656HI59</accession>
<dbReference type="EMBL" id="JH651384">
    <property type="protein sequence ID" value="EIJ35724.1"/>
    <property type="molecule type" value="Genomic_DNA"/>
</dbReference>
<dbReference type="Proteomes" id="UP000005317">
    <property type="component" value="Unassembled WGS sequence"/>
</dbReference>
<keyword evidence="2" id="KW-1185">Reference proteome</keyword>
<gene>
    <name evidence="1" type="ORF">Thini_3202</name>
</gene>
<organism evidence="1 2">
    <name type="scientific">Thiothrix nivea (strain ATCC 35100 / DSM 5205 / JP2)</name>
    <dbReference type="NCBI Taxonomy" id="870187"/>
    <lineage>
        <taxon>Bacteria</taxon>
        <taxon>Pseudomonadati</taxon>
        <taxon>Pseudomonadota</taxon>
        <taxon>Gammaproteobacteria</taxon>
        <taxon>Thiotrichales</taxon>
        <taxon>Thiotrichaceae</taxon>
        <taxon>Thiothrix</taxon>
    </lineage>
</organism>
<sequence length="102" mass="11188">MLMKNLIASMTPAERVKLFLSDCKALETHAGIVELGVNGVIANRAMAESSLEHVETLLAHLTDFLQVIKADMQASSKAKNSYQPPRLLLKECPLAMFEGMES</sequence>
<reference evidence="2" key="1">
    <citation type="journal article" date="2011" name="Stand. Genomic Sci.">
        <title>Genome sequence of the filamentous, gliding Thiothrix nivea neotype strain (JP2(T)).</title>
        <authorList>
            <person name="Lapidus A."/>
            <person name="Nolan M."/>
            <person name="Lucas S."/>
            <person name="Glavina Del Rio T."/>
            <person name="Tice H."/>
            <person name="Cheng J.F."/>
            <person name="Tapia R."/>
            <person name="Han C."/>
            <person name="Goodwin L."/>
            <person name="Pitluck S."/>
            <person name="Liolios K."/>
            <person name="Pagani I."/>
            <person name="Ivanova N."/>
            <person name="Huntemann M."/>
            <person name="Mavromatis K."/>
            <person name="Mikhailova N."/>
            <person name="Pati A."/>
            <person name="Chen A."/>
            <person name="Palaniappan K."/>
            <person name="Land M."/>
            <person name="Brambilla E.M."/>
            <person name="Rohde M."/>
            <person name="Abt B."/>
            <person name="Verbarg S."/>
            <person name="Goker M."/>
            <person name="Bristow J."/>
            <person name="Eisen J.A."/>
            <person name="Markowitz V."/>
            <person name="Hugenholtz P."/>
            <person name="Kyrpides N.C."/>
            <person name="Klenk H.P."/>
            <person name="Woyke T."/>
        </authorList>
    </citation>
    <scope>NUCLEOTIDE SEQUENCE [LARGE SCALE GENOMIC DNA]</scope>
    <source>
        <strain evidence="2">ATCC 35100 / DSM 5205 / JP2</strain>
    </source>
</reference>
<dbReference type="RefSeq" id="WP_002709624.1">
    <property type="nucleotide sequence ID" value="NZ_JH651384.1"/>
</dbReference>
<name>A0A656HI59_THINJ</name>
<proteinExistence type="predicted"/>
<dbReference type="AlphaFoldDB" id="A0A656HI59"/>
<protein>
    <submittedName>
        <fullName evidence="1">Uncharacterized protein</fullName>
    </submittedName>
</protein>
<evidence type="ECO:0000313" key="2">
    <source>
        <dbReference type="Proteomes" id="UP000005317"/>
    </source>
</evidence>
<evidence type="ECO:0000313" key="1">
    <source>
        <dbReference type="EMBL" id="EIJ35724.1"/>
    </source>
</evidence>